<dbReference type="OrthoDB" id="2757691at2759"/>
<feature type="compositionally biased region" description="Basic and acidic residues" evidence="3">
    <location>
        <begin position="43"/>
        <end position="61"/>
    </location>
</feature>
<dbReference type="AlphaFoldDB" id="A0A371D8G5"/>
<feature type="compositionally biased region" description="Acidic residues" evidence="3">
    <location>
        <begin position="62"/>
        <end position="80"/>
    </location>
</feature>
<evidence type="ECO:0000259" key="4">
    <source>
        <dbReference type="PROSITE" id="PS50158"/>
    </source>
</evidence>
<evidence type="ECO:0000313" key="6">
    <source>
        <dbReference type="Proteomes" id="UP000256964"/>
    </source>
</evidence>
<dbReference type="GO" id="GO:0006397">
    <property type="term" value="P:mRNA processing"/>
    <property type="evidence" value="ECO:0007669"/>
    <property type="project" value="UniProtKB-KW"/>
</dbReference>
<feature type="region of interest" description="Disordered" evidence="3">
    <location>
        <begin position="1"/>
        <end position="105"/>
    </location>
</feature>
<evidence type="ECO:0000256" key="2">
    <source>
        <dbReference type="PROSITE-ProRule" id="PRU00047"/>
    </source>
</evidence>
<feature type="compositionally biased region" description="Polar residues" evidence="3">
    <location>
        <begin position="81"/>
        <end position="103"/>
    </location>
</feature>
<dbReference type="EMBL" id="KZ857409">
    <property type="protein sequence ID" value="RDX48816.1"/>
    <property type="molecule type" value="Genomic_DNA"/>
</dbReference>
<gene>
    <name evidence="5" type="ORF">OH76DRAFT_630510</name>
</gene>
<keyword evidence="6" id="KW-1185">Reference proteome</keyword>
<dbReference type="SUPFAM" id="SSF57756">
    <property type="entry name" value="Retrovirus zinc finger-like domains"/>
    <property type="match status" value="1"/>
</dbReference>
<feature type="region of interest" description="Disordered" evidence="3">
    <location>
        <begin position="332"/>
        <end position="376"/>
    </location>
</feature>
<organism evidence="5 6">
    <name type="scientific">Lentinus brumalis</name>
    <dbReference type="NCBI Taxonomy" id="2498619"/>
    <lineage>
        <taxon>Eukaryota</taxon>
        <taxon>Fungi</taxon>
        <taxon>Dikarya</taxon>
        <taxon>Basidiomycota</taxon>
        <taxon>Agaricomycotina</taxon>
        <taxon>Agaricomycetes</taxon>
        <taxon>Polyporales</taxon>
        <taxon>Polyporaceae</taxon>
        <taxon>Lentinus</taxon>
    </lineage>
</organism>
<accession>A0A371D8G5</accession>
<dbReference type="PROSITE" id="PS50158">
    <property type="entry name" value="ZF_CCHC"/>
    <property type="match status" value="1"/>
</dbReference>
<evidence type="ECO:0000313" key="5">
    <source>
        <dbReference type="EMBL" id="RDX48816.1"/>
    </source>
</evidence>
<feature type="compositionally biased region" description="Low complexity" evidence="3">
    <location>
        <begin position="366"/>
        <end position="376"/>
    </location>
</feature>
<reference evidence="5 6" key="1">
    <citation type="journal article" date="2018" name="Biotechnol. Biofuels">
        <title>Integrative visual omics of the white-rot fungus Polyporus brumalis exposes the biotechnological potential of its oxidative enzymes for delignifying raw plant biomass.</title>
        <authorList>
            <person name="Miyauchi S."/>
            <person name="Rancon A."/>
            <person name="Drula E."/>
            <person name="Hage H."/>
            <person name="Chaduli D."/>
            <person name="Favel A."/>
            <person name="Grisel S."/>
            <person name="Henrissat B."/>
            <person name="Herpoel-Gimbert I."/>
            <person name="Ruiz-Duenas F.J."/>
            <person name="Chevret D."/>
            <person name="Hainaut M."/>
            <person name="Lin J."/>
            <person name="Wang M."/>
            <person name="Pangilinan J."/>
            <person name="Lipzen A."/>
            <person name="Lesage-Meessen L."/>
            <person name="Navarro D."/>
            <person name="Riley R."/>
            <person name="Grigoriev I.V."/>
            <person name="Zhou S."/>
            <person name="Raouche S."/>
            <person name="Rosso M.N."/>
        </authorList>
    </citation>
    <scope>NUCLEOTIDE SEQUENCE [LARGE SCALE GENOMIC DNA]</scope>
    <source>
        <strain evidence="5 6">BRFM 1820</strain>
    </source>
</reference>
<dbReference type="InterPro" id="IPR036875">
    <property type="entry name" value="Znf_CCHC_sf"/>
</dbReference>
<keyword evidence="1" id="KW-0507">mRNA processing</keyword>
<name>A0A371D8G5_9APHY</name>
<evidence type="ECO:0000256" key="1">
    <source>
        <dbReference type="ARBA" id="ARBA00022664"/>
    </source>
</evidence>
<dbReference type="STRING" id="139420.A0A371D8G5"/>
<keyword evidence="2" id="KW-0479">Metal-binding</keyword>
<dbReference type="GO" id="GO:0003676">
    <property type="term" value="F:nucleic acid binding"/>
    <property type="evidence" value="ECO:0007669"/>
    <property type="project" value="InterPro"/>
</dbReference>
<protein>
    <recommendedName>
        <fullName evidence="4">CCHC-type domain-containing protein</fullName>
    </recommendedName>
</protein>
<sequence>MAEGEPQGRVRSPGPYGNMNRDRNPEGGRNVGNDLSTTAGRIAENEARTTRNEERAQRREEGEEDVEEDEPLLDPIEQEQEQAGSQTQSTTVPTPAQRQSSSADAMARLLASASDCGPELFERTLACVEKWTGVTAQPAAGGHGRGAAGHSGTVPRRIGDVKGPDLFDRKQVDADPKLHAVLELGFHLPLTLCTTEALEAVARGTKQLEMATHWHSKDRQKRSVVDVRLWPAEDDMSSDEWRDAWPNYLEVLREVCEQDVYERFKQHYEFLSRQANFKTRFPGILRFDIAVRRAYFVNAKYQPFVVGSTRYCQELTQACSDQAVERMERLQERAGPSSVRYHPYERGMPTSSGGSGYRSDRGIAGSGSRSFQGGRSSGSAGLLCLICGTSGHKADDCTRSKTVKGRPVYAVWAERKLRAEIGGRELCIRWNIRGPAGCQRGRCPTASDGGHACSFCGSSSHHAASKQCIQ</sequence>
<dbReference type="GO" id="GO:0008270">
    <property type="term" value="F:zinc ion binding"/>
    <property type="evidence" value="ECO:0007669"/>
    <property type="project" value="UniProtKB-KW"/>
</dbReference>
<keyword evidence="2" id="KW-0862">Zinc</keyword>
<feature type="domain" description="CCHC-type" evidence="4">
    <location>
        <begin position="384"/>
        <end position="399"/>
    </location>
</feature>
<dbReference type="InterPro" id="IPR001878">
    <property type="entry name" value="Znf_CCHC"/>
</dbReference>
<evidence type="ECO:0000256" key="3">
    <source>
        <dbReference type="SAM" id="MobiDB-lite"/>
    </source>
</evidence>
<dbReference type="Proteomes" id="UP000256964">
    <property type="component" value="Unassembled WGS sequence"/>
</dbReference>
<proteinExistence type="predicted"/>
<keyword evidence="2" id="KW-0863">Zinc-finger</keyword>